<sequence length="103" mass="10917">MTRSKSTERIIPIQEKAKGITLNEDAAISSGKAMKLTTTGGKGKGKRSTSNMKTIIRDPNVPSWFRGFCAAVHVFLEDSHVTTPSGSGTAVPPEVTPSTDAQT</sequence>
<reference evidence="3" key="1">
    <citation type="journal article" date="2011" name="Nature">
        <title>Genome sequence and analysis of the tuber crop potato.</title>
        <authorList>
            <consortium name="The Potato Genome Sequencing Consortium"/>
        </authorList>
    </citation>
    <scope>NUCLEOTIDE SEQUENCE [LARGE SCALE GENOMIC DNA]</scope>
    <source>
        <strain evidence="3">cv. DM1-3 516 R44</strain>
    </source>
</reference>
<dbReference type="EnsemblPlants" id="PGSC0003DMT400087126">
    <property type="protein sequence ID" value="PGSC0003DMT400087126"/>
    <property type="gene ID" value="PGSC0003DMG400036697"/>
</dbReference>
<dbReference type="PaxDb" id="4113-PGSC0003DMT400087126"/>
<proteinExistence type="predicted"/>
<name>M1DD78_SOLTU</name>
<dbReference type="AlphaFoldDB" id="M1DD78"/>
<organism evidence="2 3">
    <name type="scientific">Solanum tuberosum</name>
    <name type="common">Potato</name>
    <dbReference type="NCBI Taxonomy" id="4113"/>
    <lineage>
        <taxon>Eukaryota</taxon>
        <taxon>Viridiplantae</taxon>
        <taxon>Streptophyta</taxon>
        <taxon>Embryophyta</taxon>
        <taxon>Tracheophyta</taxon>
        <taxon>Spermatophyta</taxon>
        <taxon>Magnoliopsida</taxon>
        <taxon>eudicotyledons</taxon>
        <taxon>Gunneridae</taxon>
        <taxon>Pentapetalae</taxon>
        <taxon>asterids</taxon>
        <taxon>lamiids</taxon>
        <taxon>Solanales</taxon>
        <taxon>Solanaceae</taxon>
        <taxon>Solanoideae</taxon>
        <taxon>Solaneae</taxon>
        <taxon>Solanum</taxon>
    </lineage>
</organism>
<accession>M1DD78</accession>
<keyword evidence="3" id="KW-1185">Reference proteome</keyword>
<feature type="region of interest" description="Disordered" evidence="1">
    <location>
        <begin position="80"/>
        <end position="103"/>
    </location>
</feature>
<dbReference type="Proteomes" id="UP000011115">
    <property type="component" value="Unassembled WGS sequence"/>
</dbReference>
<evidence type="ECO:0000256" key="1">
    <source>
        <dbReference type="SAM" id="MobiDB-lite"/>
    </source>
</evidence>
<evidence type="ECO:0000313" key="2">
    <source>
        <dbReference type="EnsemblPlants" id="PGSC0003DMT400087126"/>
    </source>
</evidence>
<dbReference type="InParanoid" id="M1DD78"/>
<reference evidence="2" key="2">
    <citation type="submission" date="2015-06" db="UniProtKB">
        <authorList>
            <consortium name="EnsemblPlants"/>
        </authorList>
    </citation>
    <scope>IDENTIFICATION</scope>
    <source>
        <strain evidence="2">DM1-3 516 R44</strain>
    </source>
</reference>
<protein>
    <submittedName>
        <fullName evidence="2">Uncharacterized protein</fullName>
    </submittedName>
</protein>
<dbReference type="HOGENOM" id="CLU_029307_7_2_1"/>
<evidence type="ECO:0000313" key="3">
    <source>
        <dbReference type="Proteomes" id="UP000011115"/>
    </source>
</evidence>
<dbReference type="Gramene" id="PGSC0003DMT400087126">
    <property type="protein sequence ID" value="PGSC0003DMT400087126"/>
    <property type="gene ID" value="PGSC0003DMG400036697"/>
</dbReference>